<organism evidence="1 2">
    <name type="scientific">Pseudoglutamicibacter albus DNF00011</name>
    <dbReference type="NCBI Taxonomy" id="1401063"/>
    <lineage>
        <taxon>Bacteria</taxon>
        <taxon>Bacillati</taxon>
        <taxon>Actinomycetota</taxon>
        <taxon>Actinomycetes</taxon>
        <taxon>Micrococcales</taxon>
        <taxon>Micrococcaceae</taxon>
        <taxon>Pseudoglutamicibacter</taxon>
    </lineage>
</organism>
<comment type="caution">
    <text evidence="1">The sequence shown here is derived from an EMBL/GenBank/DDBJ whole genome shotgun (WGS) entry which is preliminary data.</text>
</comment>
<evidence type="ECO:0000313" key="2">
    <source>
        <dbReference type="Proteomes" id="UP000053528"/>
    </source>
</evidence>
<accession>A0A095ZLK2</accession>
<proteinExistence type="predicted"/>
<dbReference type="Proteomes" id="UP000053528">
    <property type="component" value="Unassembled WGS sequence"/>
</dbReference>
<evidence type="ECO:0000313" key="1">
    <source>
        <dbReference type="EMBL" id="KGF19492.1"/>
    </source>
</evidence>
<protein>
    <recommendedName>
        <fullName evidence="3">Knr4/Smi1-like domain-containing protein</fullName>
    </recommendedName>
</protein>
<dbReference type="AlphaFoldDB" id="A0A095ZLK2"/>
<dbReference type="RefSeq" id="WP_035757947.1">
    <property type="nucleotide sequence ID" value="NZ_JRNH01000032.1"/>
</dbReference>
<dbReference type="EMBL" id="JRNH01000032">
    <property type="protein sequence ID" value="KGF19492.1"/>
    <property type="molecule type" value="Genomic_DNA"/>
</dbReference>
<name>A0A095ZLK2_9MICC</name>
<evidence type="ECO:0008006" key="3">
    <source>
        <dbReference type="Google" id="ProtNLM"/>
    </source>
</evidence>
<reference evidence="1 2" key="1">
    <citation type="submission" date="2014-07" db="EMBL/GenBank/DDBJ databases">
        <authorList>
            <person name="McCorrison J."/>
            <person name="Sanka R."/>
            <person name="Torralba M."/>
            <person name="Gillis M."/>
            <person name="Haft D.H."/>
            <person name="Methe B."/>
            <person name="Sutton G."/>
            <person name="Nelson K.E."/>
        </authorList>
    </citation>
    <scope>NUCLEOTIDE SEQUENCE [LARGE SCALE GENOMIC DNA]</scope>
    <source>
        <strain evidence="1 2">DNF00011</strain>
    </source>
</reference>
<sequence>MSELFSQSYRNLVTDHFEGEWEPDDGLSEQEYADALAESDVSVLPAALEQFYRSVGAVEDIMEAYYFVWDPDELEIQDGYVCFMEDEDDRYTWGFPVESLSVPDPLVFRRFNAKDSWAETGATISEYLLDYFEWVFTEVEPAVEEDL</sequence>
<gene>
    <name evidence="1" type="ORF">HMPREF2128_10505</name>
</gene>